<name>A0ABT6APG3_9BURK</name>
<gene>
    <name evidence="1" type="ORF">P3W85_16350</name>
</gene>
<evidence type="ECO:0000313" key="1">
    <source>
        <dbReference type="EMBL" id="MDF3834514.1"/>
    </source>
</evidence>
<protein>
    <submittedName>
        <fullName evidence="1">Uncharacterized protein</fullName>
    </submittedName>
</protein>
<reference evidence="1 2" key="1">
    <citation type="submission" date="2023-03" db="EMBL/GenBank/DDBJ databases">
        <title>Draft assemblies of triclosan tolerant bacteria isolated from returned activated sludge.</title>
        <authorList>
            <person name="Van Hamelsveld S."/>
        </authorList>
    </citation>
    <scope>NUCLEOTIDE SEQUENCE [LARGE SCALE GENOMIC DNA]</scope>
    <source>
        <strain evidence="1 2">GW210010_S58</strain>
    </source>
</reference>
<accession>A0ABT6APG3</accession>
<sequence>MGQILRMSRNTVLPGGPGVATLNGGIGLEGMLPYGKREIQEQMEAILYGAGSIIATRRLPELGPMQAWIAAGQDIARCVRLELGGEPGQRMMSRIGGEPIRLHAED</sequence>
<organism evidence="1 2">
    <name type="scientific">Cupriavidus basilensis</name>
    <dbReference type="NCBI Taxonomy" id="68895"/>
    <lineage>
        <taxon>Bacteria</taxon>
        <taxon>Pseudomonadati</taxon>
        <taxon>Pseudomonadota</taxon>
        <taxon>Betaproteobacteria</taxon>
        <taxon>Burkholderiales</taxon>
        <taxon>Burkholderiaceae</taxon>
        <taxon>Cupriavidus</taxon>
    </lineage>
</organism>
<dbReference type="Proteomes" id="UP001216674">
    <property type="component" value="Unassembled WGS sequence"/>
</dbReference>
<dbReference type="RefSeq" id="WP_276265545.1">
    <property type="nucleotide sequence ID" value="NZ_JARJLM010000277.1"/>
</dbReference>
<evidence type="ECO:0000313" key="2">
    <source>
        <dbReference type="Proteomes" id="UP001216674"/>
    </source>
</evidence>
<dbReference type="EMBL" id="JARJLM010000277">
    <property type="protein sequence ID" value="MDF3834514.1"/>
    <property type="molecule type" value="Genomic_DNA"/>
</dbReference>
<keyword evidence="2" id="KW-1185">Reference proteome</keyword>
<comment type="caution">
    <text evidence="1">The sequence shown here is derived from an EMBL/GenBank/DDBJ whole genome shotgun (WGS) entry which is preliminary data.</text>
</comment>
<proteinExistence type="predicted"/>